<dbReference type="Proteomes" id="UP000887013">
    <property type="component" value="Unassembled WGS sequence"/>
</dbReference>
<dbReference type="AlphaFoldDB" id="A0A8X6TAZ6"/>
<gene>
    <name evidence="2" type="ORF">NPIL_523781</name>
</gene>
<accession>A0A8X6TAZ6</accession>
<proteinExistence type="predicted"/>
<keyword evidence="3" id="KW-1185">Reference proteome</keyword>
<protein>
    <submittedName>
        <fullName evidence="2">Uncharacterized protein</fullName>
    </submittedName>
</protein>
<evidence type="ECO:0000313" key="3">
    <source>
        <dbReference type="Proteomes" id="UP000887013"/>
    </source>
</evidence>
<reference evidence="2" key="1">
    <citation type="submission" date="2020-08" db="EMBL/GenBank/DDBJ databases">
        <title>Multicomponent nature underlies the extraordinary mechanical properties of spider dragline silk.</title>
        <authorList>
            <person name="Kono N."/>
            <person name="Nakamura H."/>
            <person name="Mori M."/>
            <person name="Yoshida Y."/>
            <person name="Ohtoshi R."/>
            <person name="Malay A.D."/>
            <person name="Moran D.A.P."/>
            <person name="Tomita M."/>
            <person name="Numata K."/>
            <person name="Arakawa K."/>
        </authorList>
    </citation>
    <scope>NUCLEOTIDE SEQUENCE</scope>
</reference>
<feature type="compositionally biased region" description="Polar residues" evidence="1">
    <location>
        <begin position="91"/>
        <end position="101"/>
    </location>
</feature>
<feature type="compositionally biased region" description="Basic and acidic residues" evidence="1">
    <location>
        <begin position="75"/>
        <end position="90"/>
    </location>
</feature>
<sequence length="123" mass="14007">MRSKVVRNNGRPLISVSSKHMSICTGTMSSQQQAMNNTNNGINEINGNRMVSRNKCTVSSIRVRVSMRNGAIIRRRCERDREQNQSRKTESSPLTQTENAIINPVRSQQNVNWSVIINTTIYR</sequence>
<evidence type="ECO:0000256" key="1">
    <source>
        <dbReference type="SAM" id="MobiDB-lite"/>
    </source>
</evidence>
<evidence type="ECO:0000313" key="2">
    <source>
        <dbReference type="EMBL" id="GFS90876.1"/>
    </source>
</evidence>
<comment type="caution">
    <text evidence="2">The sequence shown here is derived from an EMBL/GenBank/DDBJ whole genome shotgun (WGS) entry which is preliminary data.</text>
</comment>
<name>A0A8X6TAZ6_NEPPI</name>
<organism evidence="2 3">
    <name type="scientific">Nephila pilipes</name>
    <name type="common">Giant wood spider</name>
    <name type="synonym">Nephila maculata</name>
    <dbReference type="NCBI Taxonomy" id="299642"/>
    <lineage>
        <taxon>Eukaryota</taxon>
        <taxon>Metazoa</taxon>
        <taxon>Ecdysozoa</taxon>
        <taxon>Arthropoda</taxon>
        <taxon>Chelicerata</taxon>
        <taxon>Arachnida</taxon>
        <taxon>Araneae</taxon>
        <taxon>Araneomorphae</taxon>
        <taxon>Entelegynae</taxon>
        <taxon>Araneoidea</taxon>
        <taxon>Nephilidae</taxon>
        <taxon>Nephila</taxon>
    </lineage>
</organism>
<dbReference type="EMBL" id="BMAW01099610">
    <property type="protein sequence ID" value="GFS90876.1"/>
    <property type="molecule type" value="Genomic_DNA"/>
</dbReference>
<feature type="region of interest" description="Disordered" evidence="1">
    <location>
        <begin position="74"/>
        <end position="101"/>
    </location>
</feature>